<feature type="transmembrane region" description="Helical" evidence="8">
    <location>
        <begin position="6"/>
        <end position="22"/>
    </location>
</feature>
<feature type="transmembrane region" description="Helical" evidence="8">
    <location>
        <begin position="105"/>
        <end position="122"/>
    </location>
</feature>
<feature type="transmembrane region" description="Helical" evidence="8">
    <location>
        <begin position="505"/>
        <end position="528"/>
    </location>
</feature>
<sequence>MKFIPIFLIFIPIFSAMIIYLVHDRRINYLAFVTQITNIILYILYSKYFITIGRKHIFTLGPWNKAIGITFLIDNLSMVFVALTIFIWTLIILYSWNKREHEYKFLFFLLFLEGAFIALLFSNDLFNIFVVLDIITILSTILIIYKKDGFSVRAGLYYLAFNSVGILFYLLGLILLYSFTGTLNMDTIKVKIEFFRDTNIVKLSYVFIMAAVGVKSALFPVYNWLPRAHSAAPSGVSALLSGLLVKSGLYAFIRMNQMFNIDLLNDFFFLLGFATGFLGVLFALTQKDIKQILAFHTISQIGIMLMGISAMEGELLIGGTLHVFNHAIFKTLLFLAAGILINRYGSRRVTEIRGVFRDSPIISIFMIIGILSITGAPLFNGYVSKTIIKHGLYGSSLKINMLNLLNLGTIISFVKFSQIFFGHSNVNKLHHRTSETSIGILAITCLSLGLFSKSIMLNLFGIEVSYLNIFDMGYIIDYILNVFLGYIIFKLIIEKDYKIIKKLRHVNLSFSTTNIMLITFIVVMILWIKI</sequence>
<dbReference type="PANTHER" id="PTHR42703">
    <property type="entry name" value="NADH DEHYDROGENASE"/>
    <property type="match status" value="1"/>
</dbReference>
<evidence type="ECO:0000256" key="2">
    <source>
        <dbReference type="ARBA" id="ARBA00005346"/>
    </source>
</evidence>
<evidence type="ECO:0000256" key="7">
    <source>
        <dbReference type="RuleBase" id="RU000320"/>
    </source>
</evidence>
<feature type="transmembrane region" description="Helical" evidence="8">
    <location>
        <begin position="29"/>
        <end position="46"/>
    </location>
</feature>
<evidence type="ECO:0000256" key="1">
    <source>
        <dbReference type="ARBA" id="ARBA00004651"/>
    </source>
</evidence>
<comment type="subcellular location">
    <subcellularLocation>
        <location evidence="1">Cell membrane</location>
        <topology evidence="1">Multi-pass membrane protein</topology>
    </subcellularLocation>
    <subcellularLocation>
        <location evidence="7">Membrane</location>
        <topology evidence="7">Multi-pass membrane protein</topology>
    </subcellularLocation>
</comment>
<evidence type="ECO:0000256" key="8">
    <source>
        <dbReference type="SAM" id="Phobius"/>
    </source>
</evidence>
<dbReference type="EMBL" id="QXXA01000005">
    <property type="protein sequence ID" value="NBI06063.1"/>
    <property type="molecule type" value="Genomic_DNA"/>
</dbReference>
<dbReference type="InterPro" id="IPR003918">
    <property type="entry name" value="NADH_UbQ_OxRdtase"/>
</dbReference>
<dbReference type="InterPro" id="IPR001750">
    <property type="entry name" value="ND/Mrp_TM"/>
</dbReference>
<dbReference type="Proteomes" id="UP000467132">
    <property type="component" value="Unassembled WGS sequence"/>
</dbReference>
<name>A0A845R0E9_9CLOT</name>
<comment type="caution">
    <text evidence="10">The sequence shown here is derived from an EMBL/GenBank/DDBJ whole genome shotgun (WGS) entry which is preliminary data.</text>
</comment>
<feature type="transmembrane region" description="Helical" evidence="8">
    <location>
        <begin position="236"/>
        <end position="255"/>
    </location>
</feature>
<proteinExistence type="inferred from homology"/>
<evidence type="ECO:0000256" key="4">
    <source>
        <dbReference type="ARBA" id="ARBA00022692"/>
    </source>
</evidence>
<evidence type="ECO:0000259" key="9">
    <source>
        <dbReference type="Pfam" id="PF00361"/>
    </source>
</evidence>
<dbReference type="GO" id="GO:0042773">
    <property type="term" value="P:ATP synthesis coupled electron transport"/>
    <property type="evidence" value="ECO:0007669"/>
    <property type="project" value="InterPro"/>
</dbReference>
<feature type="transmembrane region" description="Helical" evidence="8">
    <location>
        <begin position="66"/>
        <end position="93"/>
    </location>
</feature>
<feature type="transmembrane region" description="Helical" evidence="8">
    <location>
        <begin position="323"/>
        <end position="341"/>
    </location>
</feature>
<feature type="transmembrane region" description="Helical" evidence="8">
    <location>
        <begin position="292"/>
        <end position="311"/>
    </location>
</feature>
<dbReference type="Pfam" id="PF00361">
    <property type="entry name" value="Proton_antipo_M"/>
    <property type="match status" value="1"/>
</dbReference>
<feature type="transmembrane region" description="Helical" evidence="8">
    <location>
        <begin position="438"/>
        <end position="460"/>
    </location>
</feature>
<evidence type="ECO:0000256" key="3">
    <source>
        <dbReference type="ARBA" id="ARBA00022475"/>
    </source>
</evidence>
<dbReference type="InterPro" id="IPR050586">
    <property type="entry name" value="CPA3_Na-H_Antiporter_D"/>
</dbReference>
<dbReference type="GO" id="GO:0005886">
    <property type="term" value="C:plasma membrane"/>
    <property type="evidence" value="ECO:0007669"/>
    <property type="project" value="UniProtKB-SubCell"/>
</dbReference>
<organism evidence="10 11">
    <name type="scientific">Senegalia massiliensis</name>
    <dbReference type="NCBI Taxonomy" id="1720316"/>
    <lineage>
        <taxon>Bacteria</taxon>
        <taxon>Bacillati</taxon>
        <taxon>Bacillota</taxon>
        <taxon>Clostridia</taxon>
        <taxon>Eubacteriales</taxon>
        <taxon>Clostridiaceae</taxon>
        <taxon>Senegalia</taxon>
    </lineage>
</organism>
<keyword evidence="5 8" id="KW-1133">Transmembrane helix</keyword>
<keyword evidence="6 8" id="KW-0472">Membrane</keyword>
<feature type="transmembrane region" description="Helical" evidence="8">
    <location>
        <begin position="267"/>
        <end position="285"/>
    </location>
</feature>
<protein>
    <recommendedName>
        <fullName evidence="9">NADH:quinone oxidoreductase/Mrp antiporter transmembrane domain-containing protein</fullName>
    </recommendedName>
</protein>
<dbReference type="AlphaFoldDB" id="A0A845R0E9"/>
<accession>A0A845R0E9</accession>
<feature type="transmembrane region" description="Helical" evidence="8">
    <location>
        <begin position="157"/>
        <end position="180"/>
    </location>
</feature>
<evidence type="ECO:0000313" key="11">
    <source>
        <dbReference type="Proteomes" id="UP000467132"/>
    </source>
</evidence>
<keyword evidence="11" id="KW-1185">Reference proteome</keyword>
<dbReference type="RefSeq" id="WP_160196559.1">
    <property type="nucleotide sequence ID" value="NZ_QXXA01000005.1"/>
</dbReference>
<reference evidence="10 11" key="1">
    <citation type="submission" date="2018-08" db="EMBL/GenBank/DDBJ databases">
        <title>Murine metabolic-syndrome-specific gut microbial biobank.</title>
        <authorList>
            <person name="Liu C."/>
        </authorList>
    </citation>
    <scope>NUCLEOTIDE SEQUENCE [LARGE SCALE GENOMIC DNA]</scope>
    <source>
        <strain evidence="10 11">583</strain>
    </source>
</reference>
<evidence type="ECO:0000313" key="10">
    <source>
        <dbReference type="EMBL" id="NBI06063.1"/>
    </source>
</evidence>
<feature type="transmembrane region" description="Helical" evidence="8">
    <location>
        <begin position="200"/>
        <end position="224"/>
    </location>
</feature>
<dbReference type="PRINTS" id="PR01437">
    <property type="entry name" value="NUOXDRDTASE4"/>
</dbReference>
<evidence type="ECO:0000256" key="6">
    <source>
        <dbReference type="ARBA" id="ARBA00023136"/>
    </source>
</evidence>
<keyword evidence="4 7" id="KW-0812">Transmembrane</keyword>
<feature type="transmembrane region" description="Helical" evidence="8">
    <location>
        <begin position="361"/>
        <end position="379"/>
    </location>
</feature>
<feature type="domain" description="NADH:quinone oxidoreductase/Mrp antiporter transmembrane" evidence="9">
    <location>
        <begin position="122"/>
        <end position="396"/>
    </location>
</feature>
<comment type="similarity">
    <text evidence="2">Belongs to the CPA3 antiporters (TC 2.A.63) subunit D family.</text>
</comment>
<dbReference type="PANTHER" id="PTHR42703:SF1">
    <property type="entry name" value="NA(+)_H(+) ANTIPORTER SUBUNIT D1"/>
    <property type="match status" value="1"/>
</dbReference>
<gene>
    <name evidence="10" type="ORF">D3Z33_04210</name>
</gene>
<feature type="transmembrane region" description="Helical" evidence="8">
    <location>
        <begin position="128"/>
        <end position="145"/>
    </location>
</feature>
<dbReference type="GO" id="GO:0008137">
    <property type="term" value="F:NADH dehydrogenase (ubiquinone) activity"/>
    <property type="evidence" value="ECO:0007669"/>
    <property type="project" value="InterPro"/>
</dbReference>
<feature type="transmembrane region" description="Helical" evidence="8">
    <location>
        <begin position="472"/>
        <end position="493"/>
    </location>
</feature>
<dbReference type="OrthoDB" id="9807568at2"/>
<keyword evidence="3" id="KW-1003">Cell membrane</keyword>
<evidence type="ECO:0000256" key="5">
    <source>
        <dbReference type="ARBA" id="ARBA00022989"/>
    </source>
</evidence>
<feature type="transmembrane region" description="Helical" evidence="8">
    <location>
        <begin position="399"/>
        <end position="417"/>
    </location>
</feature>